<name>A0AAE7XL57_9CAUD</name>
<dbReference type="EMBL" id="MZ443776">
    <property type="protein sequence ID" value="QZE57332.1"/>
    <property type="molecule type" value="Genomic_DNA"/>
</dbReference>
<organism evidence="1 2">
    <name type="scientific">Erwinia phage pEa_SNUABM_1</name>
    <dbReference type="NCBI Taxonomy" id="2869543"/>
    <lineage>
        <taxon>Viruses</taxon>
        <taxon>Duplodnaviria</taxon>
        <taxon>Heunggongvirae</taxon>
        <taxon>Uroviricota</taxon>
        <taxon>Caudoviricetes</taxon>
        <taxon>Alexandravirus</taxon>
        <taxon>Alexandravirus SNUABM1</taxon>
    </lineage>
</organism>
<gene>
    <name evidence="1" type="ORF">pEaSNUABM1_00123</name>
</gene>
<proteinExistence type="predicted"/>
<keyword evidence="2" id="KW-1185">Reference proteome</keyword>
<reference evidence="1 2" key="1">
    <citation type="submission" date="2021-06" db="EMBL/GenBank/DDBJ databases">
        <title>Complete genome sequence of Erwinia phage pEa_SNUABM_1.</title>
        <authorList>
            <person name="Kim S.G."/>
            <person name="Park S.C."/>
        </authorList>
    </citation>
    <scope>NUCLEOTIDE SEQUENCE [LARGE SCALE GENOMIC DNA]</scope>
</reference>
<dbReference type="Proteomes" id="UP000827973">
    <property type="component" value="Segment"/>
</dbReference>
<accession>A0AAE7XL57</accession>
<protein>
    <submittedName>
        <fullName evidence="1">Uncharacterized protein</fullName>
    </submittedName>
</protein>
<evidence type="ECO:0000313" key="1">
    <source>
        <dbReference type="EMBL" id="QZE57332.1"/>
    </source>
</evidence>
<sequence length="96" mass="10535">MTFDIWCGSVPTAAESQHIYELMGRTMKKVGKPFFAHTLVISGPAARQAFDALSHAGCNVSVKATKHRVKHAVVISGPAPKDFMQNRKQVLNCPRD</sequence>
<evidence type="ECO:0000313" key="2">
    <source>
        <dbReference type="Proteomes" id="UP000827973"/>
    </source>
</evidence>